<evidence type="ECO:0000256" key="12">
    <source>
        <dbReference type="SAM" id="SignalP"/>
    </source>
</evidence>
<name>A0A414CGZ7_STRPA</name>
<evidence type="ECO:0000256" key="7">
    <source>
        <dbReference type="ARBA" id="ARBA00023316"/>
    </source>
</evidence>
<keyword evidence="6" id="KW-0573">Peptidoglycan synthesis</keyword>
<dbReference type="SUPFAM" id="SSF69189">
    <property type="entry name" value="Penicillin-binding protein associated domain"/>
    <property type="match status" value="1"/>
</dbReference>
<evidence type="ECO:0000259" key="14">
    <source>
        <dbReference type="Pfam" id="PF09211"/>
    </source>
</evidence>
<dbReference type="RefSeq" id="WP_118095951.1">
    <property type="nucleotide sequence ID" value="NZ_QSIO01000003.1"/>
</dbReference>
<gene>
    <name evidence="15" type="ORF">DW820_08135</name>
</gene>
<dbReference type="GO" id="GO:0009252">
    <property type="term" value="P:peptidoglycan biosynthetic process"/>
    <property type="evidence" value="ECO:0007669"/>
    <property type="project" value="UniProtKB-KW"/>
</dbReference>
<evidence type="ECO:0000256" key="11">
    <source>
        <dbReference type="SAM" id="Phobius"/>
    </source>
</evidence>
<accession>A0A414CGZ7</accession>
<feature type="active site" description="Proton acceptor" evidence="8">
    <location>
        <position position="92"/>
    </location>
</feature>
<dbReference type="PROSITE" id="PS00018">
    <property type="entry name" value="EF_HAND_1"/>
    <property type="match status" value="1"/>
</dbReference>
<dbReference type="Pfam" id="PF09211">
    <property type="entry name" value="DUF1958"/>
    <property type="match status" value="1"/>
</dbReference>
<dbReference type="SUPFAM" id="SSF56601">
    <property type="entry name" value="beta-lactamase/transpeptidase-like"/>
    <property type="match status" value="1"/>
</dbReference>
<dbReference type="Pfam" id="PF00768">
    <property type="entry name" value="Peptidase_S11"/>
    <property type="match status" value="1"/>
</dbReference>
<evidence type="ECO:0000256" key="5">
    <source>
        <dbReference type="ARBA" id="ARBA00022960"/>
    </source>
</evidence>
<reference evidence="15 16" key="1">
    <citation type="submission" date="2018-08" db="EMBL/GenBank/DDBJ databases">
        <title>A genome reference for cultivated species of the human gut microbiota.</title>
        <authorList>
            <person name="Zou Y."/>
            <person name="Xue W."/>
            <person name="Luo G."/>
        </authorList>
    </citation>
    <scope>NUCLEOTIDE SEQUENCE [LARGE SCALE GENOMIC DNA]</scope>
    <source>
        <strain evidence="15 16">AM33-3BH</strain>
    </source>
</reference>
<evidence type="ECO:0000256" key="1">
    <source>
        <dbReference type="ARBA" id="ARBA00003217"/>
    </source>
</evidence>
<sequence>MESMNYVRHLHKRLKHSLLSLLVGVLTLGPISTAFADDIYQQEDVMKIAADAGLVLDDFYKPKADIVIDANTGAILYGDNIDTVRDSGSMAKLMSAYVVFRALKEGKIKYDTVVTATEADQAISENNLLSNSPIVAGVDYKVSELIKMLFVPSSSAAVIMLANAVTDNDPDKFLDLMNQYAQEMGMSHTKWHNPNGAMISVLQGYYNPQRYDVNANNEITARDMSILAYHIVNDLPEMLEYTKQAHTTIMEGTPYEQSYDNYNTSLEGGKFALKGTDGLKTGSSPTADYNYTATTKRGKQRIIEVILGVGNYDVEIAESYRNQIGNTLAEKMFADYQYKKILSAGDHTIDGKTIHLKQDFYATVKKGTKPALKLEDNRLVVQNGLQQVSPSIKPGVAVSESKTTTSSSKSKGLDVMWLFCFLPAGILYLIFKQTDPKRRK</sequence>
<evidence type="ECO:0000256" key="10">
    <source>
        <dbReference type="RuleBase" id="RU004016"/>
    </source>
</evidence>
<dbReference type="InterPro" id="IPR018044">
    <property type="entry name" value="Peptidase_S11"/>
</dbReference>
<keyword evidence="11" id="KW-1133">Transmembrane helix</keyword>
<evidence type="ECO:0000313" key="15">
    <source>
        <dbReference type="EMBL" id="RHC94286.1"/>
    </source>
</evidence>
<comment type="similarity">
    <text evidence="2 10">Belongs to the peptidase S11 family.</text>
</comment>
<dbReference type="GO" id="GO:0009002">
    <property type="term" value="F:serine-type D-Ala-D-Ala carboxypeptidase activity"/>
    <property type="evidence" value="ECO:0007669"/>
    <property type="project" value="InterPro"/>
</dbReference>
<keyword evidence="5" id="KW-0133">Cell shape</keyword>
<keyword evidence="3 12" id="KW-0732">Signal</keyword>
<organism evidence="15 16">
    <name type="scientific">Streptococcus parasanguinis</name>
    <dbReference type="NCBI Taxonomy" id="1318"/>
    <lineage>
        <taxon>Bacteria</taxon>
        <taxon>Bacillati</taxon>
        <taxon>Bacillota</taxon>
        <taxon>Bacilli</taxon>
        <taxon>Lactobacillales</taxon>
        <taxon>Streptococcaceae</taxon>
        <taxon>Streptococcus</taxon>
    </lineage>
</organism>
<feature type="domain" description="Peptidase S11 D-alanyl-D-alanine carboxypeptidase A N-terminal" evidence="13">
    <location>
        <begin position="63"/>
        <end position="309"/>
    </location>
</feature>
<dbReference type="Proteomes" id="UP000285773">
    <property type="component" value="Unassembled WGS sequence"/>
</dbReference>
<feature type="transmembrane region" description="Helical" evidence="11">
    <location>
        <begin position="415"/>
        <end position="431"/>
    </location>
</feature>
<dbReference type="Gene3D" id="3.40.710.10">
    <property type="entry name" value="DD-peptidase/beta-lactamase superfamily"/>
    <property type="match status" value="1"/>
</dbReference>
<evidence type="ECO:0000313" key="16">
    <source>
        <dbReference type="Proteomes" id="UP000285773"/>
    </source>
</evidence>
<dbReference type="Gene3D" id="2.30.140.20">
    <property type="entry name" value="Penicillin-binding protein 4, C-terminal domain"/>
    <property type="match status" value="1"/>
</dbReference>
<dbReference type="EMBL" id="QSIO01000003">
    <property type="protein sequence ID" value="RHC94286.1"/>
    <property type="molecule type" value="Genomic_DNA"/>
</dbReference>
<dbReference type="InterPro" id="IPR012338">
    <property type="entry name" value="Beta-lactam/transpept-like"/>
</dbReference>
<dbReference type="GO" id="GO:0006508">
    <property type="term" value="P:proteolysis"/>
    <property type="evidence" value="ECO:0007669"/>
    <property type="project" value="InterPro"/>
</dbReference>
<evidence type="ECO:0000256" key="8">
    <source>
        <dbReference type="PIRSR" id="PIRSR618044-1"/>
    </source>
</evidence>
<feature type="active site" evidence="8">
    <location>
        <position position="153"/>
    </location>
</feature>
<evidence type="ECO:0000256" key="3">
    <source>
        <dbReference type="ARBA" id="ARBA00022729"/>
    </source>
</evidence>
<keyword evidence="7" id="KW-0961">Cell wall biogenesis/degradation</keyword>
<evidence type="ECO:0000256" key="2">
    <source>
        <dbReference type="ARBA" id="ARBA00007164"/>
    </source>
</evidence>
<dbReference type="PANTHER" id="PTHR21581:SF6">
    <property type="entry name" value="TRAFFICKING PROTEIN PARTICLE COMPLEX SUBUNIT 12"/>
    <property type="match status" value="1"/>
</dbReference>
<dbReference type="InterPro" id="IPR001967">
    <property type="entry name" value="Peptidase_S11_N"/>
</dbReference>
<dbReference type="GO" id="GO:0071555">
    <property type="term" value="P:cell wall organization"/>
    <property type="evidence" value="ECO:0007669"/>
    <property type="project" value="UniProtKB-KW"/>
</dbReference>
<evidence type="ECO:0000256" key="6">
    <source>
        <dbReference type="ARBA" id="ARBA00022984"/>
    </source>
</evidence>
<dbReference type="PRINTS" id="PR00725">
    <property type="entry name" value="DADACBPTASE1"/>
</dbReference>
<dbReference type="GO" id="GO:0008360">
    <property type="term" value="P:regulation of cell shape"/>
    <property type="evidence" value="ECO:0007669"/>
    <property type="project" value="UniProtKB-KW"/>
</dbReference>
<dbReference type="InterPro" id="IPR018247">
    <property type="entry name" value="EF_Hand_1_Ca_BS"/>
</dbReference>
<keyword evidence="15" id="KW-0645">Protease</keyword>
<dbReference type="PANTHER" id="PTHR21581">
    <property type="entry name" value="D-ALANYL-D-ALANINE CARBOXYPEPTIDASE"/>
    <property type="match status" value="1"/>
</dbReference>
<feature type="signal peptide" evidence="12">
    <location>
        <begin position="1"/>
        <end position="36"/>
    </location>
</feature>
<evidence type="ECO:0000259" key="13">
    <source>
        <dbReference type="Pfam" id="PF00768"/>
    </source>
</evidence>
<keyword evidence="15" id="KW-0121">Carboxypeptidase</keyword>
<dbReference type="AlphaFoldDB" id="A0A414CGZ7"/>
<keyword evidence="4" id="KW-0378">Hydrolase</keyword>
<proteinExistence type="inferred from homology"/>
<evidence type="ECO:0000256" key="9">
    <source>
        <dbReference type="PIRSR" id="PIRSR618044-2"/>
    </source>
</evidence>
<dbReference type="InterPro" id="IPR015294">
    <property type="entry name" value="Pen-bd_prot4_C_dom"/>
</dbReference>
<keyword evidence="11" id="KW-0472">Membrane</keyword>
<keyword evidence="11" id="KW-0812">Transmembrane</keyword>
<dbReference type="InterPro" id="IPR015956">
    <property type="entry name" value="Peniciliin-bd_prot_C_sf"/>
</dbReference>
<evidence type="ECO:0000256" key="4">
    <source>
        <dbReference type="ARBA" id="ARBA00022801"/>
    </source>
</evidence>
<comment type="caution">
    <text evidence="15">The sequence shown here is derived from an EMBL/GenBank/DDBJ whole genome shotgun (WGS) entry which is preliminary data.</text>
</comment>
<feature type="active site" description="Acyl-ester intermediate" evidence="8">
    <location>
        <position position="89"/>
    </location>
</feature>
<feature type="binding site" evidence="9">
    <location>
        <position position="280"/>
    </location>
    <ligand>
        <name>substrate</name>
    </ligand>
</feature>
<feature type="chain" id="PRO_5019221706" evidence="12">
    <location>
        <begin position="37"/>
        <end position="440"/>
    </location>
</feature>
<dbReference type="InterPro" id="IPR037091">
    <property type="entry name" value="Pen-bd_prot4_C_dom_sf"/>
</dbReference>
<feature type="domain" description="Penicillin-binding protein 4 C-terminal" evidence="14">
    <location>
        <begin position="338"/>
        <end position="389"/>
    </location>
</feature>
<protein>
    <submittedName>
        <fullName evidence="15">D-alanyl-D-alanine carboxypeptidase</fullName>
    </submittedName>
</protein>
<comment type="function">
    <text evidence="1">Removes C-terminal D-alanyl residues from sugar-peptide cell wall precursors.</text>
</comment>